<dbReference type="GO" id="GO:0016459">
    <property type="term" value="C:myosin complex"/>
    <property type="evidence" value="ECO:0007669"/>
    <property type="project" value="UniProtKB-KW"/>
</dbReference>
<dbReference type="GO" id="GO:0051015">
    <property type="term" value="F:actin filament binding"/>
    <property type="evidence" value="ECO:0000318"/>
    <property type="project" value="GO_Central"/>
</dbReference>
<keyword evidence="3" id="KW-0518">Myosin</keyword>
<keyword evidence="8" id="KW-1185">Reference proteome</keyword>
<dbReference type="Proteomes" id="UP000000600">
    <property type="component" value="Unassembled WGS sequence"/>
</dbReference>
<dbReference type="Gene3D" id="3.40.850.10">
    <property type="entry name" value="Kinesin motor domain"/>
    <property type="match status" value="1"/>
</dbReference>
<dbReference type="PANTHER" id="PTHR13140">
    <property type="entry name" value="MYOSIN"/>
    <property type="match status" value="1"/>
</dbReference>
<gene>
    <name evidence="7" type="ORF">GSPATT00020256001</name>
</gene>
<dbReference type="KEGG" id="ptm:GSPATT00020256001"/>
<reference evidence="7 8" key="1">
    <citation type="journal article" date="2006" name="Nature">
        <title>Global trends of whole-genome duplications revealed by the ciliate Paramecium tetraurelia.</title>
        <authorList>
            <consortium name="Genoscope"/>
            <person name="Aury J.-M."/>
            <person name="Jaillon O."/>
            <person name="Duret L."/>
            <person name="Noel B."/>
            <person name="Jubin C."/>
            <person name="Porcel B.M."/>
            <person name="Segurens B."/>
            <person name="Daubin V."/>
            <person name="Anthouard V."/>
            <person name="Aiach N."/>
            <person name="Arnaiz O."/>
            <person name="Billaut A."/>
            <person name="Beisson J."/>
            <person name="Blanc I."/>
            <person name="Bouhouche K."/>
            <person name="Camara F."/>
            <person name="Duharcourt S."/>
            <person name="Guigo R."/>
            <person name="Gogendeau D."/>
            <person name="Katinka M."/>
            <person name="Keller A.-M."/>
            <person name="Kissmehl R."/>
            <person name="Klotz C."/>
            <person name="Koll F."/>
            <person name="Le Moue A."/>
            <person name="Lepere C."/>
            <person name="Malinsky S."/>
            <person name="Nowacki M."/>
            <person name="Nowak J.K."/>
            <person name="Plattner H."/>
            <person name="Poulain J."/>
            <person name="Ruiz F."/>
            <person name="Serrano V."/>
            <person name="Zagulski M."/>
            <person name="Dessen P."/>
            <person name="Betermier M."/>
            <person name="Weissenbach J."/>
            <person name="Scarpelli C."/>
            <person name="Schachter V."/>
            <person name="Sperling L."/>
            <person name="Meyer E."/>
            <person name="Cohen J."/>
            <person name="Wincker P."/>
        </authorList>
    </citation>
    <scope>NUCLEOTIDE SEQUENCE [LARGE SCALE GENOMIC DNA]</scope>
    <source>
        <strain evidence="7 8">Stock d4-2</strain>
    </source>
</reference>
<dbReference type="GeneID" id="5039767"/>
<dbReference type="SMART" id="SM00242">
    <property type="entry name" value="MYSc"/>
    <property type="match status" value="1"/>
</dbReference>
<dbReference type="eggNOG" id="KOG0160">
    <property type="taxonomic scope" value="Eukaryota"/>
</dbReference>
<dbReference type="GO" id="GO:0005524">
    <property type="term" value="F:ATP binding"/>
    <property type="evidence" value="ECO:0007669"/>
    <property type="project" value="UniProtKB-KW"/>
</dbReference>
<evidence type="ECO:0000256" key="5">
    <source>
        <dbReference type="ARBA" id="ARBA00023203"/>
    </source>
</evidence>
<dbReference type="InterPro" id="IPR027417">
    <property type="entry name" value="P-loop_NTPase"/>
</dbReference>
<evidence type="ECO:0000256" key="4">
    <source>
        <dbReference type="ARBA" id="ARBA00023175"/>
    </source>
</evidence>
<dbReference type="GO" id="GO:0016020">
    <property type="term" value="C:membrane"/>
    <property type="evidence" value="ECO:0000318"/>
    <property type="project" value="GO_Central"/>
</dbReference>
<dbReference type="RefSeq" id="XP_001453982.1">
    <property type="nucleotide sequence ID" value="XM_001453945.1"/>
</dbReference>
<dbReference type="InterPro" id="IPR036961">
    <property type="entry name" value="Kinesin_motor_dom_sf"/>
</dbReference>
<dbReference type="Gene3D" id="1.20.120.720">
    <property type="entry name" value="Myosin VI head, motor domain, U50 subdomain"/>
    <property type="match status" value="1"/>
</dbReference>
<dbReference type="GO" id="GO:0007015">
    <property type="term" value="P:actin filament organization"/>
    <property type="evidence" value="ECO:0000318"/>
    <property type="project" value="GO_Central"/>
</dbReference>
<evidence type="ECO:0000313" key="8">
    <source>
        <dbReference type="Proteomes" id="UP000000600"/>
    </source>
</evidence>
<dbReference type="Pfam" id="PF00063">
    <property type="entry name" value="Myosin_head"/>
    <property type="match status" value="1"/>
</dbReference>
<dbReference type="GO" id="GO:0000146">
    <property type="term" value="F:microfilament motor activity"/>
    <property type="evidence" value="ECO:0000318"/>
    <property type="project" value="GO_Central"/>
</dbReference>
<dbReference type="HOGENOM" id="CLU_468125_0_0_1"/>
<proteinExistence type="predicted"/>
<dbReference type="SUPFAM" id="SSF52540">
    <property type="entry name" value="P-loop containing nucleoside triphosphate hydrolases"/>
    <property type="match status" value="1"/>
</dbReference>
<keyword evidence="1" id="KW-0547">Nucleotide-binding</keyword>
<protein>
    <recommendedName>
        <fullName evidence="6">Myosin motor domain-containing protein</fullName>
    </recommendedName>
</protein>
<keyword evidence="2" id="KW-0067">ATP-binding</keyword>
<evidence type="ECO:0000256" key="2">
    <source>
        <dbReference type="ARBA" id="ARBA00022840"/>
    </source>
</evidence>
<dbReference type="EMBL" id="CT868585">
    <property type="protein sequence ID" value="CAK86585.1"/>
    <property type="molecule type" value="Genomic_DNA"/>
</dbReference>
<feature type="domain" description="Myosin motor" evidence="6">
    <location>
        <begin position="38"/>
        <end position="567"/>
    </location>
</feature>
<evidence type="ECO:0000259" key="6">
    <source>
        <dbReference type="SMART" id="SM00242"/>
    </source>
</evidence>
<dbReference type="AlphaFoldDB" id="A0DU68"/>
<keyword evidence="5" id="KW-0009">Actin-binding</keyword>
<dbReference type="GO" id="GO:0005737">
    <property type="term" value="C:cytoplasm"/>
    <property type="evidence" value="ECO:0000318"/>
    <property type="project" value="GO_Central"/>
</dbReference>
<dbReference type="InParanoid" id="A0DU68"/>
<dbReference type="PANTHER" id="PTHR13140:SF706">
    <property type="entry name" value="DILUTE CLASS UNCONVENTIONAL MYOSIN, ISOFORM C"/>
    <property type="match status" value="1"/>
</dbReference>
<sequence>MSYDDDVWIEDEKKYIKSKGQMKINLRIDQGLILWQMKDYKIFLYHYLNGNHSCYHIEMNSIEQIYTQIGSPNIIVILVSINPYIFLSNICNQETLAYYRINQDNIKKDQKQVPERMSLNLIYLKLHNYHSTNFLRFQYKKSGSGKQNQQKYFQIIQLQNQKVAYLEQFNKGKPLNSKYLLLILFQKHMNDRFGKFMHQYFNSDTKRVSTAIIDNYLLEKSRVVKINNQKGIITSFIKLKELISPQQFEYLKDGDLPYQRNEKSEIQETDLYIYLSNYCWIVKSQQCQIDYDSSKSKLVLDNSLKLASSLLGILIQDLEDLICKEIVIKNNNLESAQSSRDTLAKHVYEKLFNQLIEKINQLLLKTSNLQVFRIIATLVLQIHGWVFQIYLDSKYLLIPTNYIRIILINIILILQMKIRAAFQLSNVCCDRTGKKFLNFQVKIKKLDRKTELFMKQHFREFLNIRLIEFRLENFVKIKKQFRIYINISTIIQKLQVKLHNKLLKIKRAIRKLLFKKAIEKRIKLMRKINALVSQCTEVNQKLIKKVSLNQWKIKIHELIALREERLLGGVETINQQKQFFEIN</sequence>
<evidence type="ECO:0000256" key="1">
    <source>
        <dbReference type="ARBA" id="ARBA00022741"/>
    </source>
</evidence>
<accession>A0DU68</accession>
<organism evidence="7 8">
    <name type="scientific">Paramecium tetraurelia</name>
    <dbReference type="NCBI Taxonomy" id="5888"/>
    <lineage>
        <taxon>Eukaryota</taxon>
        <taxon>Sar</taxon>
        <taxon>Alveolata</taxon>
        <taxon>Ciliophora</taxon>
        <taxon>Intramacronucleata</taxon>
        <taxon>Oligohymenophorea</taxon>
        <taxon>Peniculida</taxon>
        <taxon>Parameciidae</taxon>
        <taxon>Paramecium</taxon>
    </lineage>
</organism>
<keyword evidence="4" id="KW-0505">Motor protein</keyword>
<dbReference type="STRING" id="5888.A0DU68"/>
<dbReference type="InterPro" id="IPR001609">
    <property type="entry name" value="Myosin_head_motor_dom-like"/>
</dbReference>
<dbReference type="OrthoDB" id="10249697at2759"/>
<dbReference type="GO" id="GO:0015629">
    <property type="term" value="C:actin cytoskeleton"/>
    <property type="evidence" value="ECO:0000318"/>
    <property type="project" value="GO_Central"/>
</dbReference>
<evidence type="ECO:0000256" key="3">
    <source>
        <dbReference type="ARBA" id="ARBA00023123"/>
    </source>
</evidence>
<name>A0DU68_PARTE</name>
<evidence type="ECO:0000313" key="7">
    <source>
        <dbReference type="EMBL" id="CAK86585.1"/>
    </source>
</evidence>